<evidence type="ECO:0000256" key="1">
    <source>
        <dbReference type="ARBA" id="ARBA00023002"/>
    </source>
</evidence>
<protein>
    <recommendedName>
        <fullName evidence="3">D-isomer specific 2-hydroxyacid dehydrogenase NAD-binding domain-containing protein</fullName>
    </recommendedName>
</protein>
<dbReference type="Gene3D" id="3.40.50.720">
    <property type="entry name" value="NAD(P)-binding Rossmann-like Domain"/>
    <property type="match status" value="2"/>
</dbReference>
<evidence type="ECO:0000256" key="2">
    <source>
        <dbReference type="ARBA" id="ARBA00023027"/>
    </source>
</evidence>
<dbReference type="PANTHER" id="PTHR43333">
    <property type="entry name" value="2-HACID_DH_C DOMAIN-CONTAINING PROTEIN"/>
    <property type="match status" value="1"/>
</dbReference>
<dbReference type="PROSITE" id="PS00671">
    <property type="entry name" value="D_2_HYDROXYACID_DH_3"/>
    <property type="match status" value="1"/>
</dbReference>
<evidence type="ECO:0000313" key="4">
    <source>
        <dbReference type="EMBL" id="SVB39162.1"/>
    </source>
</evidence>
<reference evidence="4" key="1">
    <citation type="submission" date="2018-05" db="EMBL/GenBank/DDBJ databases">
        <authorList>
            <person name="Lanie J.A."/>
            <person name="Ng W.-L."/>
            <person name="Kazmierczak K.M."/>
            <person name="Andrzejewski T.M."/>
            <person name="Davidsen T.M."/>
            <person name="Wayne K.J."/>
            <person name="Tettelin H."/>
            <person name="Glass J.I."/>
            <person name="Rusch D."/>
            <person name="Podicherti R."/>
            <person name="Tsui H.-C.T."/>
            <person name="Winkler M.E."/>
        </authorList>
    </citation>
    <scope>NUCLEOTIDE SEQUENCE</scope>
</reference>
<gene>
    <name evidence="4" type="ORF">METZ01_LOCUS192016</name>
</gene>
<dbReference type="EMBL" id="UINC01039950">
    <property type="protein sequence ID" value="SVB39162.1"/>
    <property type="molecule type" value="Genomic_DNA"/>
</dbReference>
<dbReference type="InterPro" id="IPR036291">
    <property type="entry name" value="NAD(P)-bd_dom_sf"/>
</dbReference>
<feature type="non-terminal residue" evidence="4">
    <location>
        <position position="272"/>
    </location>
</feature>
<keyword evidence="1" id="KW-0560">Oxidoreductase</keyword>
<dbReference type="PANTHER" id="PTHR43333:SF1">
    <property type="entry name" value="D-ISOMER SPECIFIC 2-HYDROXYACID DEHYDROGENASE NAD-BINDING DOMAIN-CONTAINING PROTEIN"/>
    <property type="match status" value="1"/>
</dbReference>
<accession>A0A382DMB6</accession>
<evidence type="ECO:0000259" key="3">
    <source>
        <dbReference type="Pfam" id="PF02826"/>
    </source>
</evidence>
<dbReference type="InterPro" id="IPR029753">
    <property type="entry name" value="D-isomer_DH_CS"/>
</dbReference>
<organism evidence="4">
    <name type="scientific">marine metagenome</name>
    <dbReference type="NCBI Taxonomy" id="408172"/>
    <lineage>
        <taxon>unclassified sequences</taxon>
        <taxon>metagenomes</taxon>
        <taxon>ecological metagenomes</taxon>
    </lineage>
</organism>
<feature type="domain" description="D-isomer specific 2-hydroxyacid dehydrogenase NAD-binding" evidence="3">
    <location>
        <begin position="116"/>
        <end position="272"/>
    </location>
</feature>
<dbReference type="GO" id="GO:0051287">
    <property type="term" value="F:NAD binding"/>
    <property type="evidence" value="ECO:0007669"/>
    <property type="project" value="InterPro"/>
</dbReference>
<name>A0A382DMB6_9ZZZZ</name>
<dbReference type="GO" id="GO:0016491">
    <property type="term" value="F:oxidoreductase activity"/>
    <property type="evidence" value="ECO:0007669"/>
    <property type="project" value="UniProtKB-KW"/>
</dbReference>
<sequence length="272" mass="28814">MKDRRPVWALPNWAVERIREALPADWVLTVVKTPSDGSGDGSAQANNEVLAAVKDARVYMGFGIPPEVLTTGTLLEWVHSGAAGIGSSITPEMLESPVRFTNSAGVHGSPMAETALGMILHFARGFDFALEGKARGRWDTNPFYNDDSPIRELGESVVGILGLGGIGGEIAKRALSMGAKVIGLRRDMSGSDGCTDRTGVTLDKRLRVVTGEDGLYELLGESHYVVVSAALTSATRGIVSRGALEAMKPDAVLVNISRGALVDEEALVDALR</sequence>
<dbReference type="AlphaFoldDB" id="A0A382DMB6"/>
<proteinExistence type="predicted"/>
<dbReference type="SUPFAM" id="SSF51735">
    <property type="entry name" value="NAD(P)-binding Rossmann-fold domains"/>
    <property type="match status" value="1"/>
</dbReference>
<dbReference type="InterPro" id="IPR006140">
    <property type="entry name" value="D-isomer_DH_NAD-bd"/>
</dbReference>
<dbReference type="Pfam" id="PF02826">
    <property type="entry name" value="2-Hacid_dh_C"/>
    <property type="match status" value="1"/>
</dbReference>
<keyword evidence="2" id="KW-0520">NAD</keyword>